<reference evidence="1" key="1">
    <citation type="submission" date="2022-08" db="EMBL/GenBank/DDBJ databases">
        <authorList>
            <consortium name="DOE Joint Genome Institute"/>
            <person name="Min B."/>
            <person name="Riley R."/>
            <person name="Sierra-Patev S."/>
            <person name="Naranjo-Ortiz M."/>
            <person name="Looney B."/>
            <person name="Konkel Z."/>
            <person name="Slot J.C."/>
            <person name="Sakamoto Y."/>
            <person name="Steenwyk J.L."/>
            <person name="Rokas A."/>
            <person name="Carro J."/>
            <person name="Camarero S."/>
            <person name="Ferreira P."/>
            <person name="Molpeceres G."/>
            <person name="Ruiz-Duenas F.J."/>
            <person name="Serrano A."/>
            <person name="Henrissat B."/>
            <person name="Drula E."/>
            <person name="Hughes K.W."/>
            <person name="Mata J.L."/>
            <person name="Ishikawa N.K."/>
            <person name="Vargas-Isla R."/>
            <person name="Ushijima S."/>
            <person name="Smith C.A."/>
            <person name="Ahrendt S."/>
            <person name="Andreopoulos W."/>
            <person name="He G."/>
            <person name="Labutti K."/>
            <person name="Lipzen A."/>
            <person name="Ng V."/>
            <person name="Sandor L."/>
            <person name="Barry K."/>
            <person name="Martinez A.T."/>
            <person name="Xiao Y."/>
            <person name="Gibbons J.G."/>
            <person name="Terashima K."/>
            <person name="Hibbett D.S."/>
            <person name="Grigoriev I.V."/>
        </authorList>
    </citation>
    <scope>NUCLEOTIDE SEQUENCE</scope>
    <source>
        <strain evidence="1">TFB9207</strain>
    </source>
</reference>
<protein>
    <submittedName>
        <fullName evidence="1">Uncharacterized protein</fullName>
    </submittedName>
</protein>
<evidence type="ECO:0000313" key="2">
    <source>
        <dbReference type="Proteomes" id="UP001163846"/>
    </source>
</evidence>
<accession>A0AA38U9V0</accession>
<comment type="caution">
    <text evidence="1">The sequence shown here is derived from an EMBL/GenBank/DDBJ whole genome shotgun (WGS) entry which is preliminary data.</text>
</comment>
<sequence>MCSTPSLTGWVNDICPVNYNPTVIPVHQTEPSKLGILTPRYLPTLPLLGRTVTTSAVSHTGQRISNSFYLFWNAPFDSRERNWDLACSSNPGLLFTLNPAEASATKSSVYALAGDPYGLTIASGSPERIDWSEILPTSDPILTPIFPGKLVEHTDTYVLYSYPKTPLNSGPLPLSVASIHSPIIPSPGDRSGFVCRVDVEECADVSEGECILLCQDTRETAIAEGVNKIAALDDNAQSILAFRFSHFDPQKDVVGHQIDP</sequence>
<gene>
    <name evidence="1" type="ORF">F5878DRAFT_667518</name>
</gene>
<proteinExistence type="predicted"/>
<name>A0AA38U9V0_9AGAR</name>
<evidence type="ECO:0000313" key="1">
    <source>
        <dbReference type="EMBL" id="KAJ3831467.1"/>
    </source>
</evidence>
<dbReference type="Proteomes" id="UP001163846">
    <property type="component" value="Unassembled WGS sequence"/>
</dbReference>
<organism evidence="1 2">
    <name type="scientific">Lentinula raphanica</name>
    <dbReference type="NCBI Taxonomy" id="153919"/>
    <lineage>
        <taxon>Eukaryota</taxon>
        <taxon>Fungi</taxon>
        <taxon>Dikarya</taxon>
        <taxon>Basidiomycota</taxon>
        <taxon>Agaricomycotina</taxon>
        <taxon>Agaricomycetes</taxon>
        <taxon>Agaricomycetidae</taxon>
        <taxon>Agaricales</taxon>
        <taxon>Marasmiineae</taxon>
        <taxon>Omphalotaceae</taxon>
        <taxon>Lentinula</taxon>
    </lineage>
</organism>
<keyword evidence="2" id="KW-1185">Reference proteome</keyword>
<dbReference type="AlphaFoldDB" id="A0AA38U9V0"/>
<dbReference type="EMBL" id="MU807443">
    <property type="protein sequence ID" value="KAJ3831467.1"/>
    <property type="molecule type" value="Genomic_DNA"/>
</dbReference>